<dbReference type="EMBL" id="GBRH01225031">
    <property type="protein sequence ID" value="JAD72864.1"/>
    <property type="molecule type" value="Transcribed_RNA"/>
</dbReference>
<accession>A0A0A9C971</accession>
<evidence type="ECO:0000313" key="1">
    <source>
        <dbReference type="EMBL" id="JAD72864.1"/>
    </source>
</evidence>
<proteinExistence type="predicted"/>
<reference evidence="1" key="1">
    <citation type="submission" date="2014-09" db="EMBL/GenBank/DDBJ databases">
        <authorList>
            <person name="Magalhaes I.L.F."/>
            <person name="Oliveira U."/>
            <person name="Santos F.R."/>
            <person name="Vidigal T.H.D.A."/>
            <person name="Brescovit A.D."/>
            <person name="Santos A.J."/>
        </authorList>
    </citation>
    <scope>NUCLEOTIDE SEQUENCE</scope>
    <source>
        <tissue evidence="1">Shoot tissue taken approximately 20 cm above the soil surface</tissue>
    </source>
</reference>
<name>A0A0A9C971_ARUDO</name>
<dbReference type="AlphaFoldDB" id="A0A0A9C971"/>
<protein>
    <submittedName>
        <fullName evidence="1">Uncharacterized protein</fullName>
    </submittedName>
</protein>
<organism evidence="1">
    <name type="scientific">Arundo donax</name>
    <name type="common">Giant reed</name>
    <name type="synonym">Donax arundinaceus</name>
    <dbReference type="NCBI Taxonomy" id="35708"/>
    <lineage>
        <taxon>Eukaryota</taxon>
        <taxon>Viridiplantae</taxon>
        <taxon>Streptophyta</taxon>
        <taxon>Embryophyta</taxon>
        <taxon>Tracheophyta</taxon>
        <taxon>Spermatophyta</taxon>
        <taxon>Magnoliopsida</taxon>
        <taxon>Liliopsida</taxon>
        <taxon>Poales</taxon>
        <taxon>Poaceae</taxon>
        <taxon>PACMAD clade</taxon>
        <taxon>Arundinoideae</taxon>
        <taxon>Arundineae</taxon>
        <taxon>Arundo</taxon>
    </lineage>
</organism>
<sequence length="34" mass="3673">METIVSGSTSVLVLSVSIYLDSDAMQVKLMDIRA</sequence>
<reference evidence="1" key="2">
    <citation type="journal article" date="2015" name="Data Brief">
        <title>Shoot transcriptome of the giant reed, Arundo donax.</title>
        <authorList>
            <person name="Barrero R.A."/>
            <person name="Guerrero F.D."/>
            <person name="Moolhuijzen P."/>
            <person name="Goolsby J.A."/>
            <person name="Tidwell J."/>
            <person name="Bellgard S.E."/>
            <person name="Bellgard M.I."/>
        </authorList>
    </citation>
    <scope>NUCLEOTIDE SEQUENCE</scope>
    <source>
        <tissue evidence="1">Shoot tissue taken approximately 20 cm above the soil surface</tissue>
    </source>
</reference>